<dbReference type="AlphaFoldDB" id="A0A5C6B3A3"/>
<dbReference type="InterPro" id="IPR014985">
    <property type="entry name" value="WbqC"/>
</dbReference>
<dbReference type="Pfam" id="PF08889">
    <property type="entry name" value="WbqC"/>
    <property type="match status" value="1"/>
</dbReference>
<reference evidence="1 2" key="1">
    <citation type="submission" date="2019-02" db="EMBL/GenBank/DDBJ databases">
        <title>Deep-cultivation of Planctomycetes and their phenomic and genomic characterization uncovers novel biology.</title>
        <authorList>
            <person name="Wiegand S."/>
            <person name="Jogler M."/>
            <person name="Boedeker C."/>
            <person name="Pinto D."/>
            <person name="Vollmers J."/>
            <person name="Rivas-Marin E."/>
            <person name="Kohn T."/>
            <person name="Peeters S.H."/>
            <person name="Heuer A."/>
            <person name="Rast P."/>
            <person name="Oberbeckmann S."/>
            <person name="Bunk B."/>
            <person name="Jeske O."/>
            <person name="Meyerdierks A."/>
            <person name="Storesund J.E."/>
            <person name="Kallscheuer N."/>
            <person name="Luecker S."/>
            <person name="Lage O.M."/>
            <person name="Pohl T."/>
            <person name="Merkel B.J."/>
            <person name="Hornburger P."/>
            <person name="Mueller R.-W."/>
            <person name="Bruemmer F."/>
            <person name="Labrenz M."/>
            <person name="Spormann A.M."/>
            <person name="Op Den Camp H."/>
            <person name="Overmann J."/>
            <person name="Amann R."/>
            <person name="Jetten M.S.M."/>
            <person name="Mascher T."/>
            <person name="Medema M.H."/>
            <person name="Devos D.P."/>
            <person name="Kaster A.-K."/>
            <person name="Ovreas L."/>
            <person name="Rohde M."/>
            <person name="Galperin M.Y."/>
            <person name="Jogler C."/>
        </authorList>
    </citation>
    <scope>NUCLEOTIDE SEQUENCE [LARGE SCALE GENOMIC DNA]</scope>
    <source>
        <strain evidence="1 2">Pla52n</strain>
    </source>
</reference>
<dbReference type="Proteomes" id="UP000320176">
    <property type="component" value="Unassembled WGS sequence"/>
</dbReference>
<gene>
    <name evidence="1" type="ORF">Pla52n_14710</name>
</gene>
<protein>
    <submittedName>
        <fullName evidence="1">WbqC-like protein family protein</fullName>
    </submittedName>
</protein>
<evidence type="ECO:0000313" key="1">
    <source>
        <dbReference type="EMBL" id="TWU05756.1"/>
    </source>
</evidence>
<comment type="caution">
    <text evidence="1">The sequence shown here is derived from an EMBL/GenBank/DDBJ whole genome shotgun (WGS) entry which is preliminary data.</text>
</comment>
<name>A0A5C6B3A3_9BACT</name>
<dbReference type="RefSeq" id="WP_197454367.1">
    <property type="nucleotide sequence ID" value="NZ_CP151726.1"/>
</dbReference>
<dbReference type="EMBL" id="SJPN01000002">
    <property type="protein sequence ID" value="TWU05756.1"/>
    <property type="molecule type" value="Genomic_DNA"/>
</dbReference>
<keyword evidence="2" id="KW-1185">Reference proteome</keyword>
<evidence type="ECO:0000313" key="2">
    <source>
        <dbReference type="Proteomes" id="UP000320176"/>
    </source>
</evidence>
<sequence>MRIAAMQPYFLPYLGYFSLIAATDRFVVFDPVQYIRHGWINRNRILHPTSGEPQFITVPVAKHCRSTPIRDIQISDQTDWRSKILGQVAHYRRRAPFFDQAMTVLRDCLGCPATSIVELNVHSLHVVCDALQISFQPIAFNELLPEMSEAEHPGRWAVEISKAMGASEYINPVNGRDIFHAAEFAAAGVRLTFLSNDLAPYSQFNESFSPALSILDVLMFNGLKVTRAKILHDVQLYDEHAVPRQRIKAA</sequence>
<accession>A0A5C6B3A3</accession>
<proteinExistence type="predicted"/>
<organism evidence="1 2">
    <name type="scientific">Stieleria varia</name>
    <dbReference type="NCBI Taxonomy" id="2528005"/>
    <lineage>
        <taxon>Bacteria</taxon>
        <taxon>Pseudomonadati</taxon>
        <taxon>Planctomycetota</taxon>
        <taxon>Planctomycetia</taxon>
        <taxon>Pirellulales</taxon>
        <taxon>Pirellulaceae</taxon>
        <taxon>Stieleria</taxon>
    </lineage>
</organism>